<dbReference type="EMBL" id="JAHRHJ020000006">
    <property type="protein sequence ID" value="KAH9312914.1"/>
    <property type="molecule type" value="Genomic_DNA"/>
</dbReference>
<keyword evidence="2" id="KW-0677">Repeat</keyword>
<feature type="compositionally biased region" description="Basic and acidic residues" evidence="7">
    <location>
        <begin position="526"/>
        <end position="552"/>
    </location>
</feature>
<dbReference type="SMART" id="SM00774">
    <property type="entry name" value="WRKY"/>
    <property type="match status" value="2"/>
</dbReference>
<accession>A0AA38G0X5</accession>
<evidence type="ECO:0000259" key="8">
    <source>
        <dbReference type="PROSITE" id="PS50811"/>
    </source>
</evidence>
<reference evidence="9 10" key="1">
    <citation type="journal article" date="2021" name="Nat. Plants">
        <title>The Taxus genome provides insights into paclitaxel biosynthesis.</title>
        <authorList>
            <person name="Xiong X."/>
            <person name="Gou J."/>
            <person name="Liao Q."/>
            <person name="Li Y."/>
            <person name="Zhou Q."/>
            <person name="Bi G."/>
            <person name="Li C."/>
            <person name="Du R."/>
            <person name="Wang X."/>
            <person name="Sun T."/>
            <person name="Guo L."/>
            <person name="Liang H."/>
            <person name="Lu P."/>
            <person name="Wu Y."/>
            <person name="Zhang Z."/>
            <person name="Ro D.K."/>
            <person name="Shang Y."/>
            <person name="Huang S."/>
            <person name="Yan J."/>
        </authorList>
    </citation>
    <scope>NUCLEOTIDE SEQUENCE [LARGE SCALE GENOMIC DNA]</scope>
    <source>
        <strain evidence="9">Ta-2019</strain>
    </source>
</reference>
<dbReference type="Pfam" id="PF03106">
    <property type="entry name" value="WRKY"/>
    <property type="match status" value="2"/>
</dbReference>
<dbReference type="PANTHER" id="PTHR31221">
    <property type="entry name" value="WRKY TRANSCRIPTION FACTOR PROTEIN 1-RELATED"/>
    <property type="match status" value="1"/>
</dbReference>
<dbReference type="GO" id="GO:0005634">
    <property type="term" value="C:nucleus"/>
    <property type="evidence" value="ECO:0007669"/>
    <property type="project" value="UniProtKB-SubCell"/>
</dbReference>
<dbReference type="AlphaFoldDB" id="A0AA38G0X5"/>
<feature type="domain" description="WRKY" evidence="8">
    <location>
        <begin position="431"/>
        <end position="489"/>
    </location>
</feature>
<organism evidence="9 10">
    <name type="scientific">Taxus chinensis</name>
    <name type="common">Chinese yew</name>
    <name type="synonym">Taxus wallichiana var. chinensis</name>
    <dbReference type="NCBI Taxonomy" id="29808"/>
    <lineage>
        <taxon>Eukaryota</taxon>
        <taxon>Viridiplantae</taxon>
        <taxon>Streptophyta</taxon>
        <taxon>Embryophyta</taxon>
        <taxon>Tracheophyta</taxon>
        <taxon>Spermatophyta</taxon>
        <taxon>Pinopsida</taxon>
        <taxon>Pinidae</taxon>
        <taxon>Conifers II</taxon>
        <taxon>Cupressales</taxon>
        <taxon>Taxaceae</taxon>
        <taxon>Taxus</taxon>
    </lineage>
</organism>
<dbReference type="FunFam" id="2.20.25.80:FF:000006">
    <property type="entry name" value="WRKY transcription factor"/>
    <property type="match status" value="1"/>
</dbReference>
<feature type="non-terminal residue" evidence="9">
    <location>
        <position position="1"/>
    </location>
</feature>
<dbReference type="InterPro" id="IPR044810">
    <property type="entry name" value="WRKY_plant"/>
</dbReference>
<dbReference type="PANTHER" id="PTHR31221:SF193">
    <property type="entry name" value="WRKY TRANSCRIPTION FACTOR PROTEIN 1-RELATED"/>
    <property type="match status" value="1"/>
</dbReference>
<keyword evidence="10" id="KW-1185">Reference proteome</keyword>
<dbReference type="InterPro" id="IPR003657">
    <property type="entry name" value="WRKY_dom"/>
</dbReference>
<feature type="region of interest" description="Disordered" evidence="7">
    <location>
        <begin position="706"/>
        <end position="734"/>
    </location>
</feature>
<sequence>MAGSDDNNKMGFIDWGPIHSPTTLFSAMMAEDFNSRPLSQLLSMDSSLIQEQKLKPSSPTSINCRNKSFDQVDPFNVSGGIITTISAATTNSGSALGSFGQAQKPPSRGGLSERLAARGGFNAPRLNTARFKSVSTLSSPNGVRSPYLTIPPGLSPTTLLDSPVLLSNSQVEQSPTTGTFPLPPLFYESGETSPPNSGLDGLREKVNENGDSGSFAFKPYVKSSSSSCLSPLGGLAAFCPSQQQALAGFQVQAESLSRFDNSQYQVQGLAQSQSQSHAQGQVQPYSQVQTEAYIQADAPTQIQAHGQDVVCAETKARAQAYAQDESQPQIQAQSNFQAQALAQLWVQAAPISMRTREPFQHSLPESAVSNSVLDDVKYVAPLQVIRHGFASQQTTSTEDGEQKQVADTQMQLAEGDQKGPAPQVIIGRHSEDGYNWRKYGQKLVKGSEYPRSYYKCTHPDCQMKKKVERSLDGQIAEIVYKGAHNHSKPLPGRRSAVGAAHVIHEGVDSTDGSSSNIKVEGGNVWRNRELGPLKDKDGTDSSKPWKNEHLERSSSASVVTDLSDRSSTAQVQSSSHLESLDTPEPSSTLASDDDGEDGGTNGSKSVGDNAYEDESDSKRRKKENETVEIIAASRAIREPRVVVQTTSEIDILDDGYRWRKYGQKVVKGNPNPRSYYKCTNAGCPVRKHVERASHDLKAVITTYEGKHNHDVPAARNSNHENAAKSNPNGTSAPAMQANVPSSMTAMQRSVPSQVQNIVSQFDRNLDPRNEFGKHAFYGKVMDESLRLQEKNAATLDLRMGAGMNFRMFGLDNNLCEKQQIAGGRHSLPMQMHVPTNHGLPGFERNTGKAMMPLQS</sequence>
<keyword evidence="6" id="KW-0539">Nucleus</keyword>
<keyword evidence="4" id="KW-0238">DNA-binding</keyword>
<feature type="compositionally biased region" description="Polar residues" evidence="7">
    <location>
        <begin position="553"/>
        <end position="577"/>
    </location>
</feature>
<evidence type="ECO:0000256" key="1">
    <source>
        <dbReference type="ARBA" id="ARBA00004123"/>
    </source>
</evidence>
<evidence type="ECO:0000313" key="9">
    <source>
        <dbReference type="EMBL" id="KAH9312914.1"/>
    </source>
</evidence>
<dbReference type="GO" id="GO:0003700">
    <property type="term" value="F:DNA-binding transcription factor activity"/>
    <property type="evidence" value="ECO:0007669"/>
    <property type="project" value="InterPro"/>
</dbReference>
<dbReference type="GO" id="GO:0043565">
    <property type="term" value="F:sequence-specific DNA binding"/>
    <property type="evidence" value="ECO:0007669"/>
    <property type="project" value="InterPro"/>
</dbReference>
<dbReference type="SUPFAM" id="SSF118290">
    <property type="entry name" value="WRKY DNA-binding domain"/>
    <property type="match status" value="2"/>
</dbReference>
<dbReference type="OMA" id="ANCSKTW"/>
<feature type="compositionally biased region" description="Polar residues" evidence="7">
    <location>
        <begin position="723"/>
        <end position="734"/>
    </location>
</feature>
<dbReference type="PROSITE" id="PS50811">
    <property type="entry name" value="WRKY"/>
    <property type="match status" value="2"/>
</dbReference>
<keyword evidence="3" id="KW-0805">Transcription regulation</keyword>
<proteinExistence type="predicted"/>
<gene>
    <name evidence="9" type="ORF">KI387_027949</name>
</gene>
<dbReference type="FunFam" id="2.20.25.80:FF:000001">
    <property type="entry name" value="WRKY transcription factor 33"/>
    <property type="match status" value="1"/>
</dbReference>
<dbReference type="InterPro" id="IPR036576">
    <property type="entry name" value="WRKY_dom_sf"/>
</dbReference>
<protein>
    <recommendedName>
        <fullName evidence="8">WRKY domain-containing protein</fullName>
    </recommendedName>
</protein>
<evidence type="ECO:0000256" key="7">
    <source>
        <dbReference type="SAM" id="MobiDB-lite"/>
    </source>
</evidence>
<dbReference type="Proteomes" id="UP000824469">
    <property type="component" value="Unassembled WGS sequence"/>
</dbReference>
<feature type="compositionally biased region" description="Basic and acidic residues" evidence="7">
    <location>
        <begin position="706"/>
        <end position="722"/>
    </location>
</feature>
<name>A0AA38G0X5_TAXCH</name>
<dbReference type="Gene3D" id="2.20.25.80">
    <property type="entry name" value="WRKY domain"/>
    <property type="match status" value="2"/>
</dbReference>
<evidence type="ECO:0000256" key="5">
    <source>
        <dbReference type="ARBA" id="ARBA00023163"/>
    </source>
</evidence>
<evidence type="ECO:0000256" key="4">
    <source>
        <dbReference type="ARBA" id="ARBA00023125"/>
    </source>
</evidence>
<evidence type="ECO:0000256" key="3">
    <source>
        <dbReference type="ARBA" id="ARBA00023015"/>
    </source>
</evidence>
<comment type="caution">
    <text evidence="9">The sequence shown here is derived from an EMBL/GenBank/DDBJ whole genome shotgun (WGS) entry which is preliminary data.</text>
</comment>
<feature type="domain" description="WRKY" evidence="8">
    <location>
        <begin position="647"/>
        <end position="712"/>
    </location>
</feature>
<evidence type="ECO:0000256" key="2">
    <source>
        <dbReference type="ARBA" id="ARBA00022737"/>
    </source>
</evidence>
<feature type="region of interest" description="Disordered" evidence="7">
    <location>
        <begin position="505"/>
        <end position="624"/>
    </location>
</feature>
<evidence type="ECO:0000256" key="6">
    <source>
        <dbReference type="ARBA" id="ARBA00023242"/>
    </source>
</evidence>
<keyword evidence="5" id="KW-0804">Transcription</keyword>
<evidence type="ECO:0000313" key="10">
    <source>
        <dbReference type="Proteomes" id="UP000824469"/>
    </source>
</evidence>
<comment type="subcellular location">
    <subcellularLocation>
        <location evidence="1">Nucleus</location>
    </subcellularLocation>
</comment>